<dbReference type="PROSITE" id="PS50837">
    <property type="entry name" value="NACHT"/>
    <property type="match status" value="1"/>
</dbReference>
<name>A0ABY4PTU4_9ACTN</name>
<keyword evidence="6" id="KW-1185">Reference proteome</keyword>
<dbReference type="PANTHER" id="PTHR46844">
    <property type="entry name" value="SLR5058 PROTEIN"/>
    <property type="match status" value="1"/>
</dbReference>
<evidence type="ECO:0000259" key="4">
    <source>
        <dbReference type="PROSITE" id="PS50837"/>
    </source>
</evidence>
<dbReference type="InterPro" id="IPR007111">
    <property type="entry name" value="NACHT_NTPase"/>
</dbReference>
<evidence type="ECO:0000256" key="2">
    <source>
        <dbReference type="ARBA" id="ARBA00022840"/>
    </source>
</evidence>
<dbReference type="Pfam" id="PF22733">
    <property type="entry name" value="NNH1"/>
    <property type="match status" value="1"/>
</dbReference>
<evidence type="ECO:0000256" key="1">
    <source>
        <dbReference type="ARBA" id="ARBA00022741"/>
    </source>
</evidence>
<organism evidence="5 6">
    <name type="scientific">Streptomyces durmitorensis</name>
    <dbReference type="NCBI Taxonomy" id="319947"/>
    <lineage>
        <taxon>Bacteria</taxon>
        <taxon>Bacillati</taxon>
        <taxon>Actinomycetota</taxon>
        <taxon>Actinomycetes</taxon>
        <taxon>Kitasatosporales</taxon>
        <taxon>Streptomycetaceae</taxon>
        <taxon>Streptomyces</taxon>
    </lineage>
</organism>
<dbReference type="PANTHER" id="PTHR46844:SF1">
    <property type="entry name" value="SLR5058 PROTEIN"/>
    <property type="match status" value="1"/>
</dbReference>
<dbReference type="SUPFAM" id="SSF52540">
    <property type="entry name" value="P-loop containing nucleoside triphosphate hydrolases"/>
    <property type="match status" value="1"/>
</dbReference>
<proteinExistence type="predicted"/>
<keyword evidence="1" id="KW-0547">Nucleotide-binding</keyword>
<accession>A0ABY4PTU4</accession>
<protein>
    <submittedName>
        <fullName evidence="5">NACHT domain-containing protein</fullName>
    </submittedName>
</protein>
<evidence type="ECO:0000256" key="3">
    <source>
        <dbReference type="SAM" id="MobiDB-lite"/>
    </source>
</evidence>
<feature type="region of interest" description="Disordered" evidence="3">
    <location>
        <begin position="71"/>
        <end position="95"/>
    </location>
</feature>
<dbReference type="Gene3D" id="3.40.50.300">
    <property type="entry name" value="P-loop containing nucleotide triphosphate hydrolases"/>
    <property type="match status" value="1"/>
</dbReference>
<dbReference type="InterPro" id="IPR032675">
    <property type="entry name" value="LRR_dom_sf"/>
</dbReference>
<dbReference type="Pfam" id="PF05729">
    <property type="entry name" value="NACHT"/>
    <property type="match status" value="1"/>
</dbReference>
<feature type="compositionally biased region" description="Basic and acidic residues" evidence="3">
    <location>
        <begin position="71"/>
        <end position="89"/>
    </location>
</feature>
<dbReference type="InterPro" id="IPR054547">
    <property type="entry name" value="NNH1"/>
</dbReference>
<dbReference type="Gene3D" id="3.80.10.10">
    <property type="entry name" value="Ribonuclease Inhibitor"/>
    <property type="match status" value="1"/>
</dbReference>
<dbReference type="Proteomes" id="UP000829992">
    <property type="component" value="Chromosome"/>
</dbReference>
<evidence type="ECO:0000313" key="6">
    <source>
        <dbReference type="Proteomes" id="UP000829992"/>
    </source>
</evidence>
<dbReference type="InterPro" id="IPR027417">
    <property type="entry name" value="P-loop_NTPase"/>
</dbReference>
<feature type="domain" description="NACHT" evidence="4">
    <location>
        <begin position="292"/>
        <end position="619"/>
    </location>
</feature>
<dbReference type="SUPFAM" id="SSF52047">
    <property type="entry name" value="RNI-like"/>
    <property type="match status" value="1"/>
</dbReference>
<dbReference type="EMBL" id="CP097289">
    <property type="protein sequence ID" value="UQT57166.1"/>
    <property type="molecule type" value="Genomic_DNA"/>
</dbReference>
<dbReference type="RefSeq" id="WP_249588583.1">
    <property type="nucleotide sequence ID" value="NZ_BAAAQL010000015.1"/>
</dbReference>
<gene>
    <name evidence="5" type="ORF">M4V62_19805</name>
</gene>
<sequence length="1077" mass="118770">MDPAVIGARLASGVVAPLIKKLFVREGPGAGLVDRPVRLSGLVSFRGEKRTLDEKDFRKLVVELTRRAAREAGESREAGETHEAGETREPPTGSIETEAVADALERTLYALADLDLSDVEAVRLGQGPLATKLYDQAGGSRLTRPLSQNSASLYIRLLDSACLHILHFLTQRSTFIARSLVEQSRQLDELITRTDVLIQRVGSQSAQDAGFEGRYEAYVAKKHSHLTIYGIDLNECRDWPLDTAYLSLRASRSAEHQQVSDDAFATGSHEGAIVSGGRRAPSPVEGVFAGTDRVLLRGAAGSGKTTLVQWLAVTTARQDRLTGDLAHLIGRVPYVLPLRTLTRGGASLPTPADFLGAVGNPLAGAQPTGWTDRVLSAGRGLLLIDGIDEVPEEERERTRRWLSDLLTAYPGNLWLVTSRPSAVREDWLGGEDFTDLTLSQMGRENIGVFIRRWHEAAGADAALGEALLSAVRTKQDLGRLATNPLMCALMCALHRERRGFLPRGRKALYDAALSMLLERRDRERDMAVELDEESQIELLQKLAYWLIRNGRAEMDHTDAVHQLERLLPSMPYVAEQGQAEDILRHLLVRSGLLREPGPGAVDFVHRTFQDYLGARAAVEERDFDLLLRHAHLDQWEDVVRMAVAHARPDERVRLLRGVMKRGDKEPEHRVRLHLLAMACLEHAAKLDPEVRGKVERRAGELIPPRTYSEARKLSELGPILLELLPGPEGVQDGTEAALVVSAAAQMGGDAALSYLVKYRHQEDPAVRFQLGSHWDRFDTETYAQQIIGHLHGEAVSTITVRSAAELSALSRMGGHRGVDLTGDFTRSQIMEALDEVRLEHLTLTDNAVIDDLEFVGRFRNLKRLSLRSCSGVSSLAPVTGLPLKELVLFNLPLLQDLSPIREFDQLTMVSARAESECPVLDLIPREAPLECVFPPRNTVGLTALRNFPSLTQLGLELEVPINEEDWRAIATLTHLTYLSMSPHELASLAATGVQLHAVSQVSIMARGAECDLRQVVTAFPSMTHLHLYEPMALELTPLRGHSRLKRVTVVEALATPDPAQLPDSVQLTVDGRPVPRT</sequence>
<evidence type="ECO:0000313" key="5">
    <source>
        <dbReference type="EMBL" id="UQT57166.1"/>
    </source>
</evidence>
<keyword evidence="2" id="KW-0067">ATP-binding</keyword>
<reference evidence="5 6" key="1">
    <citation type="submission" date="2022-05" db="EMBL/GenBank/DDBJ databases">
        <authorList>
            <person name="Zhou X."/>
            <person name="Li K."/>
            <person name="Man Y."/>
        </authorList>
    </citation>
    <scope>NUCLEOTIDE SEQUENCE [LARGE SCALE GENOMIC DNA]</scope>
    <source>
        <strain evidence="5 6">MS405</strain>
    </source>
</reference>